<dbReference type="Proteomes" id="UP000011718">
    <property type="component" value="Chromosome"/>
</dbReference>
<accession>M1Q8G1</accession>
<reference evidence="2 3" key="1">
    <citation type="journal article" date="2013" name="Genome Announc.">
        <title>Complete Genome of a Methanosarcina mazei Strain Isolated from Sediment Samples from an Amazonian Flooded Area.</title>
        <authorList>
            <person name="Assis das Gracas D."/>
            <person name="Thiago Juca Ramos R."/>
            <person name="Vieira Araujo A.C."/>
            <person name="Zahlouth R."/>
            <person name="Ribeiro Carneiro A."/>
            <person name="Souza Lopes T."/>
            <person name="Azevedo Barauna R."/>
            <person name="Azevedo V."/>
            <person name="Cruz Schneider M.P."/>
            <person name="Pellizari V.H."/>
            <person name="Silva A."/>
        </authorList>
    </citation>
    <scope>NUCLEOTIDE SEQUENCE [LARGE SCALE GENOMIC DNA]</scope>
    <source>
        <strain evidence="2 3">Tuc01</strain>
    </source>
</reference>
<sequence length="46" mass="5437">MSLPEGETQFEHRRNSDWDGQGKQGKNQRFREILFPENLTDTEQVS</sequence>
<name>M1Q8G1_METMZ</name>
<evidence type="ECO:0000313" key="2">
    <source>
        <dbReference type="EMBL" id="AGF96443.1"/>
    </source>
</evidence>
<feature type="region of interest" description="Disordered" evidence="1">
    <location>
        <begin position="1"/>
        <end position="46"/>
    </location>
</feature>
<organism evidence="2 3">
    <name type="scientific">Methanosarcina mazei Tuc01</name>
    <dbReference type="NCBI Taxonomy" id="1236903"/>
    <lineage>
        <taxon>Archaea</taxon>
        <taxon>Methanobacteriati</taxon>
        <taxon>Methanobacteriota</taxon>
        <taxon>Stenosarchaea group</taxon>
        <taxon>Methanomicrobia</taxon>
        <taxon>Methanosarcinales</taxon>
        <taxon>Methanosarcinaceae</taxon>
        <taxon>Methanosarcina</taxon>
    </lineage>
</organism>
<dbReference type="HOGENOM" id="CLU_3178587_0_0_2"/>
<dbReference type="BioCyc" id="MMAZ1236903:G139K-998-MONOMER"/>
<evidence type="ECO:0000313" key="3">
    <source>
        <dbReference type="Proteomes" id="UP000011718"/>
    </source>
</evidence>
<protein>
    <submittedName>
        <fullName evidence="2">Uncharacterized protein</fullName>
    </submittedName>
</protein>
<dbReference type="EMBL" id="CP004144">
    <property type="protein sequence ID" value="AGF96443.1"/>
    <property type="molecule type" value="Genomic_DNA"/>
</dbReference>
<dbReference type="KEGG" id="mmaz:MmTuc01_1047"/>
<evidence type="ECO:0000256" key="1">
    <source>
        <dbReference type="SAM" id="MobiDB-lite"/>
    </source>
</evidence>
<proteinExistence type="predicted"/>
<dbReference type="AlphaFoldDB" id="M1Q8G1"/>
<gene>
    <name evidence="2" type="ORF">MmTuc01_1047</name>
</gene>